<dbReference type="STRING" id="1590841.A0A2R6QW66"/>
<evidence type="ECO:0000256" key="5">
    <source>
        <dbReference type="ARBA" id="ARBA00022737"/>
    </source>
</evidence>
<evidence type="ECO:0000259" key="8">
    <source>
        <dbReference type="PROSITE" id="PS51698"/>
    </source>
</evidence>
<dbReference type="SMART" id="SM00185">
    <property type="entry name" value="ARM"/>
    <property type="match status" value="10"/>
</dbReference>
<dbReference type="PANTHER" id="PTHR45958">
    <property type="entry name" value="RING-TYPE E3 UBIQUITIN TRANSFERASE"/>
    <property type="match status" value="1"/>
</dbReference>
<dbReference type="Gene3D" id="3.30.40.10">
    <property type="entry name" value="Zinc/RING finger domain, C3HC4 (zinc finger)"/>
    <property type="match status" value="1"/>
</dbReference>
<keyword evidence="5" id="KW-0677">Repeat</keyword>
<dbReference type="SUPFAM" id="SSF57850">
    <property type="entry name" value="RING/U-box"/>
    <property type="match status" value="1"/>
</dbReference>
<comment type="catalytic activity">
    <reaction evidence="1">
        <text>S-ubiquitinyl-[E2 ubiquitin-conjugating enzyme]-L-cysteine + [acceptor protein]-L-lysine = [E2 ubiquitin-conjugating enzyme]-L-cysteine + N(6)-ubiquitinyl-[acceptor protein]-L-lysine.</text>
        <dbReference type="EC" id="2.3.2.27"/>
    </reaction>
</comment>
<evidence type="ECO:0000313" key="10">
    <source>
        <dbReference type="Proteomes" id="UP000241394"/>
    </source>
</evidence>
<comment type="caution">
    <text evidence="9">The sequence shown here is derived from an EMBL/GenBank/DDBJ whole genome shotgun (WGS) entry which is preliminary data.</text>
</comment>
<dbReference type="OMA" id="FICCITG"/>
<evidence type="ECO:0000256" key="4">
    <source>
        <dbReference type="ARBA" id="ARBA00022679"/>
    </source>
</evidence>
<protein>
    <recommendedName>
        <fullName evidence="3">RING-type E3 ubiquitin transferase</fullName>
        <ecNumber evidence="3">2.3.2.27</ecNumber>
    </recommendedName>
</protein>
<feature type="coiled-coil region" evidence="7">
    <location>
        <begin position="50"/>
        <end position="87"/>
    </location>
</feature>
<evidence type="ECO:0000256" key="1">
    <source>
        <dbReference type="ARBA" id="ARBA00000900"/>
    </source>
</evidence>
<dbReference type="InterPro" id="IPR052608">
    <property type="entry name" value="U-box_domain_protein"/>
</dbReference>
<name>A0A2R6QW66_ACTCC</name>
<dbReference type="Proteomes" id="UP000241394">
    <property type="component" value="Chromosome LG12"/>
</dbReference>
<dbReference type="InterPro" id="IPR000225">
    <property type="entry name" value="Armadillo"/>
</dbReference>
<evidence type="ECO:0000256" key="7">
    <source>
        <dbReference type="SAM" id="Coils"/>
    </source>
</evidence>
<organism evidence="9 10">
    <name type="scientific">Actinidia chinensis var. chinensis</name>
    <name type="common">Chinese soft-hair kiwi</name>
    <dbReference type="NCBI Taxonomy" id="1590841"/>
    <lineage>
        <taxon>Eukaryota</taxon>
        <taxon>Viridiplantae</taxon>
        <taxon>Streptophyta</taxon>
        <taxon>Embryophyta</taxon>
        <taxon>Tracheophyta</taxon>
        <taxon>Spermatophyta</taxon>
        <taxon>Magnoliopsida</taxon>
        <taxon>eudicotyledons</taxon>
        <taxon>Gunneridae</taxon>
        <taxon>Pentapetalae</taxon>
        <taxon>asterids</taxon>
        <taxon>Ericales</taxon>
        <taxon>Actinidiaceae</taxon>
        <taxon>Actinidia</taxon>
    </lineage>
</organism>
<dbReference type="EC" id="2.3.2.27" evidence="3"/>
<accession>A0A2R6QW66</accession>
<dbReference type="GO" id="GO:0016567">
    <property type="term" value="P:protein ubiquitination"/>
    <property type="evidence" value="ECO:0007669"/>
    <property type="project" value="UniProtKB-UniPathway"/>
</dbReference>
<feature type="repeat" description="ARM" evidence="6">
    <location>
        <begin position="587"/>
        <end position="631"/>
    </location>
</feature>
<dbReference type="GO" id="GO:0061630">
    <property type="term" value="F:ubiquitin protein ligase activity"/>
    <property type="evidence" value="ECO:0007669"/>
    <property type="project" value="UniProtKB-EC"/>
</dbReference>
<dbReference type="InterPro" id="IPR036537">
    <property type="entry name" value="Adaptor_Cbl_N_dom_sf"/>
</dbReference>
<dbReference type="InterPro" id="IPR013083">
    <property type="entry name" value="Znf_RING/FYVE/PHD"/>
</dbReference>
<evidence type="ECO:0000256" key="2">
    <source>
        <dbReference type="ARBA" id="ARBA00004906"/>
    </source>
</evidence>
<keyword evidence="7" id="KW-0175">Coiled coil</keyword>
<dbReference type="SUPFAM" id="SSF48371">
    <property type="entry name" value="ARM repeat"/>
    <property type="match status" value="2"/>
</dbReference>
<dbReference type="Pfam" id="PF04564">
    <property type="entry name" value="U-box"/>
    <property type="match status" value="1"/>
</dbReference>
<gene>
    <name evidence="9" type="ORF">CEY00_Acc13470</name>
</gene>
<evidence type="ECO:0000313" key="9">
    <source>
        <dbReference type="EMBL" id="PSS15977.1"/>
    </source>
</evidence>
<dbReference type="PANTHER" id="PTHR45958:SF15">
    <property type="entry name" value="RING-TYPE E3 UBIQUITIN TRANSFERASE"/>
    <property type="match status" value="1"/>
</dbReference>
<dbReference type="UniPathway" id="UPA00143"/>
<evidence type="ECO:0000256" key="6">
    <source>
        <dbReference type="PROSITE-ProRule" id="PRU00259"/>
    </source>
</evidence>
<dbReference type="InParanoid" id="A0A2R6QW66"/>
<feature type="domain" description="U-box" evidence="8">
    <location>
        <begin position="259"/>
        <end position="333"/>
    </location>
</feature>
<reference evidence="9 10" key="1">
    <citation type="submission" date="2017-07" db="EMBL/GenBank/DDBJ databases">
        <title>An improved, manually edited Actinidia chinensis var. chinensis (kiwifruit) genome highlights the challenges associated with draft genomes and gene prediction in plants.</title>
        <authorList>
            <person name="Pilkington S."/>
            <person name="Crowhurst R."/>
            <person name="Hilario E."/>
            <person name="Nardozza S."/>
            <person name="Fraser L."/>
            <person name="Peng Y."/>
            <person name="Gunaseelan K."/>
            <person name="Simpson R."/>
            <person name="Tahir J."/>
            <person name="Deroles S."/>
            <person name="Templeton K."/>
            <person name="Luo Z."/>
            <person name="Davy M."/>
            <person name="Cheng C."/>
            <person name="Mcneilage M."/>
            <person name="Scaglione D."/>
            <person name="Liu Y."/>
            <person name="Zhang Q."/>
            <person name="Datson P."/>
            <person name="De Silva N."/>
            <person name="Gardiner S."/>
            <person name="Bassett H."/>
            <person name="Chagne D."/>
            <person name="Mccallum J."/>
            <person name="Dzierzon H."/>
            <person name="Deng C."/>
            <person name="Wang Y.-Y."/>
            <person name="Barron N."/>
            <person name="Manako K."/>
            <person name="Bowen J."/>
            <person name="Foster T."/>
            <person name="Erridge Z."/>
            <person name="Tiffin H."/>
            <person name="Waite C."/>
            <person name="Davies K."/>
            <person name="Grierson E."/>
            <person name="Laing W."/>
            <person name="Kirk R."/>
            <person name="Chen X."/>
            <person name="Wood M."/>
            <person name="Montefiori M."/>
            <person name="Brummell D."/>
            <person name="Schwinn K."/>
            <person name="Catanach A."/>
            <person name="Fullerton C."/>
            <person name="Li D."/>
            <person name="Meiyalaghan S."/>
            <person name="Nieuwenhuizen N."/>
            <person name="Read N."/>
            <person name="Prakash R."/>
            <person name="Hunter D."/>
            <person name="Zhang H."/>
            <person name="Mckenzie M."/>
            <person name="Knabel M."/>
            <person name="Harris A."/>
            <person name="Allan A."/>
            <person name="Chen A."/>
            <person name="Janssen B."/>
            <person name="Plunkett B."/>
            <person name="Dwamena C."/>
            <person name="Voogd C."/>
            <person name="Leif D."/>
            <person name="Lafferty D."/>
            <person name="Souleyre E."/>
            <person name="Varkonyi-Gasic E."/>
            <person name="Gambi F."/>
            <person name="Hanley J."/>
            <person name="Yao J.-L."/>
            <person name="Cheung J."/>
            <person name="David K."/>
            <person name="Warren B."/>
            <person name="Marsh K."/>
            <person name="Snowden K."/>
            <person name="Lin-Wang K."/>
            <person name="Brian L."/>
            <person name="Martinez-Sanchez M."/>
            <person name="Wang M."/>
            <person name="Ileperuma N."/>
            <person name="Macnee N."/>
            <person name="Campin R."/>
            <person name="Mcatee P."/>
            <person name="Drummond R."/>
            <person name="Espley R."/>
            <person name="Ireland H."/>
            <person name="Wu R."/>
            <person name="Atkinson R."/>
            <person name="Karunairetnam S."/>
            <person name="Bulley S."/>
            <person name="Chunkath S."/>
            <person name="Hanley Z."/>
            <person name="Storey R."/>
            <person name="Thrimawithana A."/>
            <person name="Thomson S."/>
            <person name="David C."/>
            <person name="Testolin R."/>
        </authorList>
    </citation>
    <scope>NUCLEOTIDE SEQUENCE [LARGE SCALE GENOMIC DNA]</scope>
    <source>
        <strain evidence="10">cv. Red5</strain>
        <tissue evidence="9">Young leaf</tissue>
    </source>
</reference>
<feature type="coiled-coil region" evidence="7">
    <location>
        <begin position="126"/>
        <end position="153"/>
    </location>
</feature>
<dbReference type="OrthoDB" id="1897399at2759"/>
<dbReference type="CDD" id="cd21037">
    <property type="entry name" value="MLKL_NTD"/>
    <property type="match status" value="1"/>
</dbReference>
<dbReference type="Gene3D" id="1.25.10.10">
    <property type="entry name" value="Leucine-rich Repeat Variant"/>
    <property type="match status" value="3"/>
</dbReference>
<dbReference type="GO" id="GO:0007166">
    <property type="term" value="P:cell surface receptor signaling pathway"/>
    <property type="evidence" value="ECO:0007669"/>
    <property type="project" value="InterPro"/>
</dbReference>
<dbReference type="PROSITE" id="PS50176">
    <property type="entry name" value="ARM_REPEAT"/>
    <property type="match status" value="1"/>
</dbReference>
<dbReference type="PROSITE" id="PS51698">
    <property type="entry name" value="U_BOX"/>
    <property type="match status" value="1"/>
</dbReference>
<keyword evidence="10" id="KW-1185">Reference proteome</keyword>
<keyword evidence="4" id="KW-0808">Transferase</keyword>
<comment type="pathway">
    <text evidence="2">Protein modification; protein ubiquitination.</text>
</comment>
<dbReference type="InterPro" id="IPR011989">
    <property type="entry name" value="ARM-like"/>
</dbReference>
<dbReference type="AlphaFoldDB" id="A0A2R6QW66"/>
<dbReference type="InterPro" id="IPR059179">
    <property type="entry name" value="MLKL-like_MCAfunc"/>
</dbReference>
<sequence>MVMEFIPIGTILTVLVHQVNKTAQAATDVVFEKESFKVLSKHLFDIEPVLKELQLKLNDSQATRQALEFLEADVKKANNLVEKYNKNRSRIYLLIKCRHIVKEVQDVTRDIGRSLSVLSLANPDVLSRISEQVNRLQNEMQRAEFETSHAQIQIVDKLNQGLSEQNRDQNFVNDLLKDIANAVGVPVVPSKISKELESFKREKEEAVNRKERAEAFFLDQVIELLSLADAARDYEQIREQYFQRVQYVDRYDPREECIPPFQAFICCISRTVMDDPVSLCTGTSCERTALEAWFERGEKTDPETGDLLEDFSYRSNIQLRQSIQEWKELNYCVKIRSCKAKLTSDVESSVGEALNQMQELMRENSINKDWITLAGLTDIVVSILGSSNNRDVKEEILITLKDIVEGNPRYKNKVIESQAFDHIIPCLGVDSSLSDAALMLLYELLQDRSGWDASFCRKLSQHQSAIHFLVNFLKSPVSVSKERAEEILMKLCDEDEKNVVRAAEADWFKPLIGCIIQGSESSRISMVRELVSMEVVEKNIKLLGEEGVIPTLLEMVSGNIESKELSLSALVKLSGCHENKERIAAAGGVPLLLKLMFTFHLRTIIIAKCSEILEKLASDGDGTKFFVDETGNKLDMEPIITKLLAFQQNPSTSYSVRMPILLMLLKICQSEATLVKTAVLTSNGVSLVLPLLDDSGIEIREVAINLLFLFSQQEPQGVVEYLLKPRRLEAFVGFLEHNSNGDVQMAAAGLLANLPKSEESLTKKLIELDGLNAIISLLKLGTMEAKENALSALFRFMDPTNLESQRIVVNLGAYPLLVQFLEDGSVTAKARAAALIGNLSMSSPQLTVMTKKGGCWCFRRQNHRLCSAHGGTCSVISTFCMLEANALPKMVNLLHEKVDAVTYEVIQALSSLVREDSPHRGANALHQADAIKPILEVLSWGSESLKEEALRLLEKVFQSREMVDCYGVDARSALVRLTGSSINEGEDIKRKAAKVLSHVERYSRSSRSLVLGLSR</sequence>
<reference evidence="10" key="2">
    <citation type="journal article" date="2018" name="BMC Genomics">
        <title>A manually annotated Actinidia chinensis var. chinensis (kiwifruit) genome highlights the challenges associated with draft genomes and gene prediction in plants.</title>
        <authorList>
            <person name="Pilkington S.M."/>
            <person name="Crowhurst R."/>
            <person name="Hilario E."/>
            <person name="Nardozza S."/>
            <person name="Fraser L."/>
            <person name="Peng Y."/>
            <person name="Gunaseelan K."/>
            <person name="Simpson R."/>
            <person name="Tahir J."/>
            <person name="Deroles S.C."/>
            <person name="Templeton K."/>
            <person name="Luo Z."/>
            <person name="Davy M."/>
            <person name="Cheng C."/>
            <person name="McNeilage M."/>
            <person name="Scaglione D."/>
            <person name="Liu Y."/>
            <person name="Zhang Q."/>
            <person name="Datson P."/>
            <person name="De Silva N."/>
            <person name="Gardiner S.E."/>
            <person name="Bassett H."/>
            <person name="Chagne D."/>
            <person name="McCallum J."/>
            <person name="Dzierzon H."/>
            <person name="Deng C."/>
            <person name="Wang Y.Y."/>
            <person name="Barron L."/>
            <person name="Manako K."/>
            <person name="Bowen J."/>
            <person name="Foster T.M."/>
            <person name="Erridge Z.A."/>
            <person name="Tiffin H."/>
            <person name="Waite C.N."/>
            <person name="Davies K.M."/>
            <person name="Grierson E.P."/>
            <person name="Laing W.A."/>
            <person name="Kirk R."/>
            <person name="Chen X."/>
            <person name="Wood M."/>
            <person name="Montefiori M."/>
            <person name="Brummell D.A."/>
            <person name="Schwinn K.E."/>
            <person name="Catanach A."/>
            <person name="Fullerton C."/>
            <person name="Li D."/>
            <person name="Meiyalaghan S."/>
            <person name="Nieuwenhuizen N."/>
            <person name="Read N."/>
            <person name="Prakash R."/>
            <person name="Hunter D."/>
            <person name="Zhang H."/>
            <person name="McKenzie M."/>
            <person name="Knabel M."/>
            <person name="Harris A."/>
            <person name="Allan A.C."/>
            <person name="Gleave A."/>
            <person name="Chen A."/>
            <person name="Janssen B.J."/>
            <person name="Plunkett B."/>
            <person name="Ampomah-Dwamena C."/>
            <person name="Voogd C."/>
            <person name="Leif D."/>
            <person name="Lafferty D."/>
            <person name="Souleyre E.J.F."/>
            <person name="Varkonyi-Gasic E."/>
            <person name="Gambi F."/>
            <person name="Hanley J."/>
            <person name="Yao J.L."/>
            <person name="Cheung J."/>
            <person name="David K.M."/>
            <person name="Warren B."/>
            <person name="Marsh K."/>
            <person name="Snowden K.C."/>
            <person name="Lin-Wang K."/>
            <person name="Brian L."/>
            <person name="Martinez-Sanchez M."/>
            <person name="Wang M."/>
            <person name="Ileperuma N."/>
            <person name="Macnee N."/>
            <person name="Campin R."/>
            <person name="McAtee P."/>
            <person name="Drummond R.S.M."/>
            <person name="Espley R.V."/>
            <person name="Ireland H.S."/>
            <person name="Wu R."/>
            <person name="Atkinson R.G."/>
            <person name="Karunairetnam S."/>
            <person name="Bulley S."/>
            <person name="Chunkath S."/>
            <person name="Hanley Z."/>
            <person name="Storey R."/>
            <person name="Thrimawithana A.H."/>
            <person name="Thomson S."/>
            <person name="David C."/>
            <person name="Testolin R."/>
            <person name="Huang H."/>
            <person name="Hellens R.P."/>
            <person name="Schaffer R.J."/>
        </authorList>
    </citation>
    <scope>NUCLEOTIDE SEQUENCE [LARGE SCALE GENOMIC DNA]</scope>
    <source>
        <strain evidence="10">cv. Red5</strain>
    </source>
</reference>
<dbReference type="Gene3D" id="1.20.930.20">
    <property type="entry name" value="Adaptor protein Cbl, N-terminal domain"/>
    <property type="match status" value="1"/>
</dbReference>
<dbReference type="Gramene" id="PSS15977">
    <property type="protein sequence ID" value="PSS15977"/>
    <property type="gene ID" value="CEY00_Acc13470"/>
</dbReference>
<dbReference type="InterPro" id="IPR003613">
    <property type="entry name" value="Ubox_domain"/>
</dbReference>
<proteinExistence type="predicted"/>
<dbReference type="SMART" id="SM00504">
    <property type="entry name" value="Ubox"/>
    <property type="match status" value="1"/>
</dbReference>
<dbReference type="InterPro" id="IPR016024">
    <property type="entry name" value="ARM-type_fold"/>
</dbReference>
<dbReference type="EMBL" id="NKQK01000012">
    <property type="protein sequence ID" value="PSS15977.1"/>
    <property type="molecule type" value="Genomic_DNA"/>
</dbReference>
<evidence type="ECO:0000256" key="3">
    <source>
        <dbReference type="ARBA" id="ARBA00012483"/>
    </source>
</evidence>